<feature type="region of interest" description="Disordered" evidence="1">
    <location>
        <begin position="100"/>
        <end position="130"/>
    </location>
</feature>
<protein>
    <submittedName>
        <fullName evidence="2">Uncharacterized protein</fullName>
    </submittedName>
</protein>
<evidence type="ECO:0000313" key="3">
    <source>
        <dbReference type="Proteomes" id="UP000648352"/>
    </source>
</evidence>
<dbReference type="EMBL" id="JACSQP010000003">
    <property type="protein sequence ID" value="MBD7957350.1"/>
    <property type="molecule type" value="Genomic_DNA"/>
</dbReference>
<organism evidence="2 3">
    <name type="scientific">Microbacterium pullorum</name>
    <dbReference type="NCBI Taxonomy" id="2762236"/>
    <lineage>
        <taxon>Bacteria</taxon>
        <taxon>Bacillati</taxon>
        <taxon>Actinomycetota</taxon>
        <taxon>Actinomycetes</taxon>
        <taxon>Micrococcales</taxon>
        <taxon>Microbacteriaceae</taxon>
        <taxon>Microbacterium</taxon>
    </lineage>
</organism>
<evidence type="ECO:0000313" key="2">
    <source>
        <dbReference type="EMBL" id="MBD7957350.1"/>
    </source>
</evidence>
<accession>A0ABR8S1J5</accession>
<dbReference type="Proteomes" id="UP000648352">
    <property type="component" value="Unassembled WGS sequence"/>
</dbReference>
<reference evidence="2 3" key="1">
    <citation type="submission" date="2020-08" db="EMBL/GenBank/DDBJ databases">
        <title>A Genomic Blueprint of the Chicken Gut Microbiome.</title>
        <authorList>
            <person name="Gilroy R."/>
            <person name="Ravi A."/>
            <person name="Getino M."/>
            <person name="Pursley I."/>
            <person name="Horton D.L."/>
            <person name="Alikhan N.-F."/>
            <person name="Baker D."/>
            <person name="Gharbi K."/>
            <person name="Hall N."/>
            <person name="Watson M."/>
            <person name="Adriaenssens E.M."/>
            <person name="Foster-Nyarko E."/>
            <person name="Jarju S."/>
            <person name="Secka A."/>
            <person name="Antonio M."/>
            <person name="Oren A."/>
            <person name="Chaudhuri R."/>
            <person name="La Ragione R.M."/>
            <person name="Hildebrand F."/>
            <person name="Pallen M.J."/>
        </authorList>
    </citation>
    <scope>NUCLEOTIDE SEQUENCE [LARGE SCALE GENOMIC DNA]</scope>
    <source>
        <strain evidence="2 3">Sa4CUA7</strain>
    </source>
</reference>
<name>A0ABR8S1J5_9MICO</name>
<sequence length="197" mass="20760">MTAPQGATTALPRPRLILPPAWELFPVTDDNAATARAAFEGAWRSGPRDSIGPFVHELERALAATLDDARGAGGFAAAMPMGIPWQVPVSTAVVLSHVPAEDPQLPPGGEQVQTDAGPARRGIQDVDSSDAGDTESVVLLRAIDYVWRVPGHDAYLVAFASISGLAVPEYAPVTEALTLLVTTMLDALTWPDSEGER</sequence>
<dbReference type="RefSeq" id="WP_191718520.1">
    <property type="nucleotide sequence ID" value="NZ_JACSQP010000003.1"/>
</dbReference>
<proteinExistence type="predicted"/>
<comment type="caution">
    <text evidence="2">The sequence shown here is derived from an EMBL/GenBank/DDBJ whole genome shotgun (WGS) entry which is preliminary data.</text>
</comment>
<evidence type="ECO:0000256" key="1">
    <source>
        <dbReference type="SAM" id="MobiDB-lite"/>
    </source>
</evidence>
<keyword evidence="3" id="KW-1185">Reference proteome</keyword>
<gene>
    <name evidence="2" type="ORF">H9651_06840</name>
</gene>